<sequence length="731" mass="79291">MHVLPLAFFAISAAADLRRVRLRSGEYPAAISSQDVDETLARVGGLGGSPMPAGCHAWLHRPDDLQNDSDFHPMKLASTVLILAGPVGLVGFEQVLDRTGSRSGEWLVPSANGRYVPDHRRYSRGGSLWAFNWQLRGESTEELADGEQTTWLGRALSLVAATRATEGRLNPVTALSAAAPWCLDSSSWLEILLRGWQGVFIALSLLAEQVCHSSAGGCEHAWESDPEDRGSSHATFPCAARSALAVLRQVPSPEAPAPVLSLLAELLRGCSLSEASDAASLSAFWWKLAFWRPTSSGCEEAAATMLLAPIRRRTIGLRLCRATSSVQHDVEIHILGVSASVGEAKDKECVLIEVVMHITSKDGCYVTQAGSNPRTVPKSFLLAWTAALEGDTGSALAECSAASAFGTDVVLRCAISSQELQSCGEIQTMQLSAGAWRVGGIRLCGAGKTLALLDVMPDPPPHRLTVCSGVMFNAGQRIPEFPGGSPLLRQWLDFHEELGVDHFVLYDSDGSAAPEVEGRQGKVTYFPEWPSRLSAKLGEISLTSHCRHCLSVLAEAHCLFRSRGLSSWVITLHSFDAYLAPAPSWGASGALGRILHQLDKNRHQIGTVPLAMVEFGGTPQNSSLLVERFQLRAPQPMLVLAQIGRGNPRDESWLNHPGVTLRNPENVWGVLDHYARSVPGATDVEMPHELLRVNHYVDIFGQRCSSRFWHCTFPDAGLLWVLPTLKARYQL</sequence>
<dbReference type="AlphaFoldDB" id="A0A812Q7G3"/>
<accession>A0A812Q7G3</accession>
<dbReference type="PANTHER" id="PTHR21461">
    <property type="entry name" value="GLYCOSYLTRANSFERASE FAMILY 92 PROTEIN"/>
    <property type="match status" value="1"/>
</dbReference>
<organism evidence="4 5">
    <name type="scientific">Symbiodinium necroappetens</name>
    <dbReference type="NCBI Taxonomy" id="1628268"/>
    <lineage>
        <taxon>Eukaryota</taxon>
        <taxon>Sar</taxon>
        <taxon>Alveolata</taxon>
        <taxon>Dinophyceae</taxon>
        <taxon>Suessiales</taxon>
        <taxon>Symbiodiniaceae</taxon>
        <taxon>Symbiodinium</taxon>
    </lineage>
</organism>
<dbReference type="OrthoDB" id="2526284at2759"/>
<comment type="caution">
    <text evidence="4">The sequence shown here is derived from an EMBL/GenBank/DDBJ whole genome shotgun (WGS) entry which is preliminary data.</text>
</comment>
<gene>
    <name evidence="4" type="ORF">SNEC2469_LOCUS9817</name>
</gene>
<dbReference type="GO" id="GO:0005737">
    <property type="term" value="C:cytoplasm"/>
    <property type="evidence" value="ECO:0007669"/>
    <property type="project" value="TreeGrafter"/>
</dbReference>
<evidence type="ECO:0000256" key="3">
    <source>
        <dbReference type="ARBA" id="ARBA00022989"/>
    </source>
</evidence>
<reference evidence="4" key="1">
    <citation type="submission" date="2021-02" db="EMBL/GenBank/DDBJ databases">
        <authorList>
            <person name="Dougan E. K."/>
            <person name="Rhodes N."/>
            <person name="Thang M."/>
            <person name="Chan C."/>
        </authorList>
    </citation>
    <scope>NUCLEOTIDE SEQUENCE</scope>
</reference>
<proteinExistence type="predicted"/>
<keyword evidence="3" id="KW-1133">Transmembrane helix</keyword>
<comment type="subcellular location">
    <subcellularLocation>
        <location evidence="1">Membrane</location>
        <topology evidence="1">Single-pass membrane protein</topology>
    </subcellularLocation>
</comment>
<protein>
    <submittedName>
        <fullName evidence="4">Uncharacterized protein</fullName>
    </submittedName>
</protein>
<keyword evidence="2" id="KW-0812">Transmembrane</keyword>
<dbReference type="GO" id="GO:0016757">
    <property type="term" value="F:glycosyltransferase activity"/>
    <property type="evidence" value="ECO:0007669"/>
    <property type="project" value="TreeGrafter"/>
</dbReference>
<keyword evidence="3" id="KW-0472">Membrane</keyword>
<evidence type="ECO:0000256" key="1">
    <source>
        <dbReference type="ARBA" id="ARBA00004167"/>
    </source>
</evidence>
<dbReference type="GO" id="GO:0016020">
    <property type="term" value="C:membrane"/>
    <property type="evidence" value="ECO:0007669"/>
    <property type="project" value="UniProtKB-SubCell"/>
</dbReference>
<evidence type="ECO:0000313" key="5">
    <source>
        <dbReference type="Proteomes" id="UP000601435"/>
    </source>
</evidence>
<name>A0A812Q7G3_9DINO</name>
<dbReference type="PANTHER" id="PTHR21461:SF69">
    <property type="entry name" value="GLYCOSYLTRANSFERASE FAMILY 92 PROTEIN"/>
    <property type="match status" value="1"/>
</dbReference>
<evidence type="ECO:0000256" key="2">
    <source>
        <dbReference type="ARBA" id="ARBA00022692"/>
    </source>
</evidence>
<keyword evidence="5" id="KW-1185">Reference proteome</keyword>
<dbReference type="Proteomes" id="UP000601435">
    <property type="component" value="Unassembled WGS sequence"/>
</dbReference>
<evidence type="ECO:0000313" key="4">
    <source>
        <dbReference type="EMBL" id="CAE7367262.1"/>
    </source>
</evidence>
<dbReference type="EMBL" id="CAJNJA010015697">
    <property type="protein sequence ID" value="CAE7367262.1"/>
    <property type="molecule type" value="Genomic_DNA"/>
</dbReference>